<dbReference type="PROSITE" id="PS51819">
    <property type="entry name" value="VOC"/>
    <property type="match status" value="1"/>
</dbReference>
<evidence type="ECO:0000313" key="3">
    <source>
        <dbReference type="Proteomes" id="UP000533724"/>
    </source>
</evidence>
<reference evidence="2 3" key="1">
    <citation type="submission" date="2020-08" db="EMBL/GenBank/DDBJ databases">
        <title>Genomic Encyclopedia of Type Strains, Phase IV (KMG-V): Genome sequencing to study the core and pangenomes of soil and plant-associated prokaryotes.</title>
        <authorList>
            <person name="Whitman W."/>
        </authorList>
    </citation>
    <scope>NUCLEOTIDE SEQUENCE [LARGE SCALE GENOMIC DNA]</scope>
    <source>
        <strain evidence="2 3">SEMIA 414</strain>
    </source>
</reference>
<dbReference type="GO" id="GO:0016829">
    <property type="term" value="F:lyase activity"/>
    <property type="evidence" value="ECO:0007669"/>
    <property type="project" value="UniProtKB-KW"/>
</dbReference>
<dbReference type="Pfam" id="PF00903">
    <property type="entry name" value="Glyoxalase"/>
    <property type="match status" value="1"/>
</dbReference>
<keyword evidence="2" id="KW-0223">Dioxygenase</keyword>
<keyword evidence="2" id="KW-0456">Lyase</keyword>
<dbReference type="SUPFAM" id="SSF54593">
    <property type="entry name" value="Glyoxalase/Bleomycin resistance protein/Dihydroxybiphenyl dioxygenase"/>
    <property type="match status" value="1"/>
</dbReference>
<sequence length="203" mass="21924">MASKIAFCMVAPIGYPATPTAPAPGAGFSVQKKLFCEILYSIVGKSNDQFGLKSGELRLKAGINISNARQHMVIQSLFLVTLVVDDYDRAKAFYCDGLGFDCLQDELQPEGKRWVVVKPRGGDGAAFLLAQAASETQRAAIGNQTGGRVGFFLKTDDFARDHAAMLAAGVRFLEEPRHEVYGTVAVFADPYGNTFDLIQHTAA</sequence>
<evidence type="ECO:0000313" key="2">
    <source>
        <dbReference type="EMBL" id="MBB4438825.1"/>
    </source>
</evidence>
<dbReference type="CDD" id="cd07263">
    <property type="entry name" value="VOC_like"/>
    <property type="match status" value="1"/>
</dbReference>
<organism evidence="2 3">
    <name type="scientific">Rhizobium esperanzae</name>
    <dbReference type="NCBI Taxonomy" id="1967781"/>
    <lineage>
        <taxon>Bacteria</taxon>
        <taxon>Pseudomonadati</taxon>
        <taxon>Pseudomonadota</taxon>
        <taxon>Alphaproteobacteria</taxon>
        <taxon>Hyphomicrobiales</taxon>
        <taxon>Rhizobiaceae</taxon>
        <taxon>Rhizobium/Agrobacterium group</taxon>
        <taxon>Rhizobium</taxon>
    </lineage>
</organism>
<dbReference type="PANTHER" id="PTHR36437">
    <property type="entry name" value="GLYOXALASE/BLEOMYCIN RESISTANCE PROTEIN/DIOXYGENASE"/>
    <property type="match status" value="1"/>
</dbReference>
<dbReference type="AlphaFoldDB" id="A0A7W6UIM6"/>
<dbReference type="PANTHER" id="PTHR36437:SF2">
    <property type="entry name" value="GLYOXALASE_BLEOMYCIN RESISTANCE PROTEIN_DIOXYGENASE"/>
    <property type="match status" value="1"/>
</dbReference>
<name>A0A7W6UIM6_9HYPH</name>
<feature type="domain" description="VOC" evidence="1">
    <location>
        <begin position="76"/>
        <end position="200"/>
    </location>
</feature>
<protein>
    <submittedName>
        <fullName evidence="2">Catechol 2,3-dioxygenase-like lactoylglutathione lyase family enzyme</fullName>
    </submittedName>
</protein>
<dbReference type="InterPro" id="IPR004360">
    <property type="entry name" value="Glyas_Fos-R_dOase_dom"/>
</dbReference>
<gene>
    <name evidence="2" type="ORF">GGE15_002082</name>
</gene>
<dbReference type="EMBL" id="JACIHI010000004">
    <property type="protein sequence ID" value="MBB4438825.1"/>
    <property type="molecule type" value="Genomic_DNA"/>
</dbReference>
<evidence type="ECO:0000259" key="1">
    <source>
        <dbReference type="PROSITE" id="PS51819"/>
    </source>
</evidence>
<proteinExistence type="predicted"/>
<dbReference type="GO" id="GO:0051213">
    <property type="term" value="F:dioxygenase activity"/>
    <property type="evidence" value="ECO:0007669"/>
    <property type="project" value="UniProtKB-KW"/>
</dbReference>
<comment type="caution">
    <text evidence="2">The sequence shown here is derived from an EMBL/GenBank/DDBJ whole genome shotgun (WGS) entry which is preliminary data.</text>
</comment>
<accession>A0A7W6UIM6</accession>
<dbReference type="InterPro" id="IPR029068">
    <property type="entry name" value="Glyas_Bleomycin-R_OHBP_Dase"/>
</dbReference>
<dbReference type="Proteomes" id="UP000533724">
    <property type="component" value="Unassembled WGS sequence"/>
</dbReference>
<dbReference type="Gene3D" id="3.10.180.10">
    <property type="entry name" value="2,3-Dihydroxybiphenyl 1,2-Dioxygenase, domain 1"/>
    <property type="match status" value="1"/>
</dbReference>
<dbReference type="InterPro" id="IPR037523">
    <property type="entry name" value="VOC_core"/>
</dbReference>
<keyword evidence="2" id="KW-0560">Oxidoreductase</keyword>